<comment type="caution">
    <text evidence="1">The sequence shown here is derived from an EMBL/GenBank/DDBJ whole genome shotgun (WGS) entry which is preliminary data.</text>
</comment>
<keyword evidence="2" id="KW-1185">Reference proteome</keyword>
<accession>A0A848GE83</accession>
<reference evidence="1 2" key="1">
    <citation type="submission" date="2020-04" db="EMBL/GenBank/DDBJ databases">
        <title>Chitinophaga sp. G-6-1-13 sp. nov., isolated from soil.</title>
        <authorList>
            <person name="Dahal R.H."/>
            <person name="Chaudhary D.K."/>
        </authorList>
    </citation>
    <scope>NUCLEOTIDE SEQUENCE [LARGE SCALE GENOMIC DNA]</scope>
    <source>
        <strain evidence="1 2">G-6-1-13</strain>
    </source>
</reference>
<sequence>MKHHSEHRRKTVVPVLAAIMLCIAACQQNIDTPILSCPEMTMTGTVQNTTRSLNLSTSTLFRQQLDSGGVKFLSMEAVSDSFKLVLNLMDGTYSDPAISNDSLKLKTYVYSKSRRLQGGLVVAAMNNEGVFTYLNTDTSAITLTFINTKLKKVSGTFYFEAEGHKVTGSGTFRNACYVTLP</sequence>
<proteinExistence type="predicted"/>
<evidence type="ECO:0000313" key="1">
    <source>
        <dbReference type="EMBL" id="NML36041.1"/>
    </source>
</evidence>
<evidence type="ECO:0000313" key="2">
    <source>
        <dbReference type="Proteomes" id="UP000583266"/>
    </source>
</evidence>
<dbReference type="EMBL" id="JABBGC010000001">
    <property type="protein sequence ID" value="NML36041.1"/>
    <property type="molecule type" value="Genomic_DNA"/>
</dbReference>
<dbReference type="Proteomes" id="UP000583266">
    <property type="component" value="Unassembled WGS sequence"/>
</dbReference>
<organism evidence="1 2">
    <name type="scientific">Chitinophaga fulva</name>
    <dbReference type="NCBI Taxonomy" id="2728842"/>
    <lineage>
        <taxon>Bacteria</taxon>
        <taxon>Pseudomonadati</taxon>
        <taxon>Bacteroidota</taxon>
        <taxon>Chitinophagia</taxon>
        <taxon>Chitinophagales</taxon>
        <taxon>Chitinophagaceae</taxon>
        <taxon>Chitinophaga</taxon>
    </lineage>
</organism>
<name>A0A848GE83_9BACT</name>
<protein>
    <submittedName>
        <fullName evidence="1">Uncharacterized protein</fullName>
    </submittedName>
</protein>
<gene>
    <name evidence="1" type="ORF">HHL17_02420</name>
</gene>
<dbReference type="RefSeq" id="WP_169223199.1">
    <property type="nucleotide sequence ID" value="NZ_JABBGC010000001.1"/>
</dbReference>
<dbReference type="AlphaFoldDB" id="A0A848GE83"/>